<dbReference type="Proteomes" id="UP000297940">
    <property type="component" value="Unassembled WGS sequence"/>
</dbReference>
<gene>
    <name evidence="1" type="ORF">EHR01_01605</name>
</gene>
<organism evidence="1 2">
    <name type="scientific">Leptospira mtsangambouensis</name>
    <dbReference type="NCBI Taxonomy" id="2484912"/>
    <lineage>
        <taxon>Bacteria</taxon>
        <taxon>Pseudomonadati</taxon>
        <taxon>Spirochaetota</taxon>
        <taxon>Spirochaetia</taxon>
        <taxon>Leptospirales</taxon>
        <taxon>Leptospiraceae</taxon>
        <taxon>Leptospira</taxon>
    </lineage>
</organism>
<accession>A0ABY2P246</accession>
<evidence type="ECO:0000313" key="1">
    <source>
        <dbReference type="EMBL" id="TGM81521.1"/>
    </source>
</evidence>
<protein>
    <recommendedName>
        <fullName evidence="3">Lipoprotein</fullName>
    </recommendedName>
</protein>
<dbReference type="RefSeq" id="WP_135692878.1">
    <property type="nucleotide sequence ID" value="NZ_RQHK01000002.1"/>
</dbReference>
<comment type="caution">
    <text evidence="1">The sequence shown here is derived from an EMBL/GenBank/DDBJ whole genome shotgun (WGS) entry which is preliminary data.</text>
</comment>
<dbReference type="EMBL" id="RQHK01000002">
    <property type="protein sequence ID" value="TGM81521.1"/>
    <property type="molecule type" value="Genomic_DNA"/>
</dbReference>
<name>A0ABY2P246_9LEPT</name>
<reference evidence="2" key="1">
    <citation type="journal article" date="2019" name="PLoS Negl. Trop. Dis.">
        <title>Revisiting the worldwide diversity of Leptospira species in the environment.</title>
        <authorList>
            <person name="Vincent A.T."/>
            <person name="Schiettekatte O."/>
            <person name="Bourhy P."/>
            <person name="Veyrier F.J."/>
            <person name="Picardeau M."/>
        </authorList>
    </citation>
    <scope>NUCLEOTIDE SEQUENCE [LARGE SCALE GENOMIC DNA]</scope>
    <source>
        <strain evidence="2">201601298</strain>
    </source>
</reference>
<sequence length="184" mass="21384">MNIESIFSTRFLFFTLKKIVPIYFCILTLYTCGERSDEVKADPLVQLFMIDFASKYYSNSCQHPALTLKKGEKYQIKLKLGEETWFQFSPEGTTPHANTPSPTSNYSFFIQKTQETQVIWITSNSCLTSTSYTYERTPISSIQTEIKFELWNSDFNNYKNPPPSKNGYYVKFISGNPDITIRFE</sequence>
<keyword evidence="2" id="KW-1185">Reference proteome</keyword>
<evidence type="ECO:0008006" key="3">
    <source>
        <dbReference type="Google" id="ProtNLM"/>
    </source>
</evidence>
<evidence type="ECO:0000313" key="2">
    <source>
        <dbReference type="Proteomes" id="UP000297940"/>
    </source>
</evidence>
<proteinExistence type="predicted"/>